<keyword evidence="23" id="KW-0325">Glycoprotein</keyword>
<dbReference type="Gene3D" id="2.90.10.10">
    <property type="entry name" value="Bulb-type lectin domain"/>
    <property type="match status" value="1"/>
</dbReference>
<keyword evidence="36" id="KW-1185">Reference proteome</keyword>
<organism evidence="35 36">
    <name type="scientific">Cannabis sativa</name>
    <name type="common">Hemp</name>
    <name type="synonym">Marijuana</name>
    <dbReference type="NCBI Taxonomy" id="3483"/>
    <lineage>
        <taxon>Eukaryota</taxon>
        <taxon>Viridiplantae</taxon>
        <taxon>Streptophyta</taxon>
        <taxon>Embryophyta</taxon>
        <taxon>Tracheophyta</taxon>
        <taxon>Spermatophyta</taxon>
        <taxon>Magnoliopsida</taxon>
        <taxon>eudicotyledons</taxon>
        <taxon>Gunneridae</taxon>
        <taxon>Pentapetalae</taxon>
        <taxon>rosids</taxon>
        <taxon>fabids</taxon>
        <taxon>Rosales</taxon>
        <taxon>Cannabaceae</taxon>
        <taxon>Cannabis</taxon>
    </lineage>
</organism>
<dbReference type="CDD" id="cd00028">
    <property type="entry name" value="B_lectin"/>
    <property type="match status" value="1"/>
</dbReference>
<dbReference type="InterPro" id="IPR001040">
    <property type="entry name" value="TIF_eIF_4E"/>
</dbReference>
<dbReference type="SMART" id="SM00108">
    <property type="entry name" value="B_lectin"/>
    <property type="match status" value="1"/>
</dbReference>
<dbReference type="FunFam" id="3.30.200.20:FF:000178">
    <property type="entry name" value="serine/threonine-protein kinase PBS1-like"/>
    <property type="match status" value="1"/>
</dbReference>
<evidence type="ECO:0000256" key="20">
    <source>
        <dbReference type="ARBA" id="ARBA00023136"/>
    </source>
</evidence>
<dbReference type="GO" id="GO:1990961">
    <property type="term" value="P:xenobiotic detoxification by transmembrane export across the plasma membrane"/>
    <property type="evidence" value="ECO:0007669"/>
    <property type="project" value="InterPro"/>
</dbReference>
<dbReference type="InterPro" id="IPR000858">
    <property type="entry name" value="S_locus_glycoprot_dom"/>
</dbReference>
<evidence type="ECO:0000313" key="36">
    <source>
        <dbReference type="Proteomes" id="UP000583929"/>
    </source>
</evidence>
<keyword evidence="6" id="KW-0245">EGF-like domain</keyword>
<evidence type="ECO:0000256" key="2">
    <source>
        <dbReference type="ARBA" id="ARBA00009860"/>
    </source>
</evidence>
<evidence type="ECO:0000259" key="34">
    <source>
        <dbReference type="PROSITE" id="PS50966"/>
    </source>
</evidence>
<evidence type="ECO:0000259" key="31">
    <source>
        <dbReference type="PROSITE" id="PS50011"/>
    </source>
</evidence>
<dbReference type="GO" id="GO:0003743">
    <property type="term" value="F:translation initiation factor activity"/>
    <property type="evidence" value="ECO:0007669"/>
    <property type="project" value="UniProtKB-KW"/>
</dbReference>
<feature type="transmembrane region" description="Helical" evidence="28">
    <location>
        <begin position="1215"/>
        <end position="1239"/>
    </location>
</feature>
<dbReference type="NCBIfam" id="TIGR00797">
    <property type="entry name" value="matE"/>
    <property type="match status" value="1"/>
</dbReference>
<comment type="catalytic activity">
    <reaction evidence="25">
        <text>L-seryl-[protein] + ATP = O-phospho-L-seryl-[protein] + ADP + H(+)</text>
        <dbReference type="Rhea" id="RHEA:17989"/>
        <dbReference type="Rhea" id="RHEA-COMP:9863"/>
        <dbReference type="Rhea" id="RHEA-COMP:11604"/>
        <dbReference type="ChEBI" id="CHEBI:15378"/>
        <dbReference type="ChEBI" id="CHEBI:29999"/>
        <dbReference type="ChEBI" id="CHEBI:30616"/>
        <dbReference type="ChEBI" id="CHEBI:83421"/>
        <dbReference type="ChEBI" id="CHEBI:456216"/>
        <dbReference type="EC" id="2.7.11.1"/>
    </reaction>
</comment>
<keyword evidence="9" id="KW-0808">Transferase</keyword>
<evidence type="ECO:0000313" key="35">
    <source>
        <dbReference type="EMBL" id="KAF4392894.1"/>
    </source>
</evidence>
<feature type="transmembrane region" description="Helical" evidence="28">
    <location>
        <begin position="1518"/>
        <end position="1541"/>
    </location>
</feature>
<evidence type="ECO:0000256" key="3">
    <source>
        <dbReference type="ARBA" id="ARBA00010199"/>
    </source>
</evidence>
<dbReference type="GO" id="GO:0003723">
    <property type="term" value="F:RNA binding"/>
    <property type="evidence" value="ECO:0007669"/>
    <property type="project" value="UniProtKB-KW"/>
</dbReference>
<keyword evidence="21" id="KW-1015">Disulfide bond</keyword>
<dbReference type="Pfam" id="PF01652">
    <property type="entry name" value="IF4E"/>
    <property type="match status" value="1"/>
</dbReference>
<feature type="compositionally biased region" description="Polar residues" evidence="29">
    <location>
        <begin position="940"/>
        <end position="959"/>
    </location>
</feature>
<dbReference type="GO" id="GO:0015297">
    <property type="term" value="F:antiporter activity"/>
    <property type="evidence" value="ECO:0007669"/>
    <property type="project" value="InterPro"/>
</dbReference>
<dbReference type="GO" id="GO:0005737">
    <property type="term" value="C:cytoplasm"/>
    <property type="evidence" value="ECO:0007669"/>
    <property type="project" value="InterPro"/>
</dbReference>
<comment type="subcellular location">
    <subcellularLocation>
        <location evidence="1">Membrane</location>
        <topology evidence="1">Single-pass type I membrane protein</topology>
    </subcellularLocation>
</comment>
<dbReference type="PROSITE" id="PS00107">
    <property type="entry name" value="PROTEIN_KINASE_ATP"/>
    <property type="match status" value="1"/>
</dbReference>
<dbReference type="Pfam" id="PF08276">
    <property type="entry name" value="PAN_2"/>
    <property type="match status" value="1"/>
</dbReference>
<dbReference type="Gene3D" id="3.30.760.10">
    <property type="entry name" value="RNA Cap, Translation Initiation Factor Eif4e"/>
    <property type="match status" value="1"/>
</dbReference>
<dbReference type="PROSITE" id="PS50011">
    <property type="entry name" value="PROTEIN_KINASE_DOM"/>
    <property type="match status" value="1"/>
</dbReference>
<keyword evidence="5" id="KW-0723">Serine/threonine-protein kinase</keyword>
<evidence type="ECO:0000259" key="32">
    <source>
        <dbReference type="PROSITE" id="PS50927"/>
    </source>
</evidence>
<dbReference type="InterPro" id="IPR008271">
    <property type="entry name" value="Ser/Thr_kinase_AS"/>
</dbReference>
<dbReference type="SMART" id="SM00220">
    <property type="entry name" value="S_TKc"/>
    <property type="match status" value="1"/>
</dbReference>
<feature type="transmembrane region" description="Helical" evidence="28">
    <location>
        <begin position="1358"/>
        <end position="1376"/>
    </location>
</feature>
<dbReference type="GO" id="GO:0016020">
    <property type="term" value="C:membrane"/>
    <property type="evidence" value="ECO:0007669"/>
    <property type="project" value="UniProtKB-SubCell"/>
</dbReference>
<evidence type="ECO:0000256" key="6">
    <source>
        <dbReference type="ARBA" id="ARBA00022536"/>
    </source>
</evidence>
<keyword evidence="20 28" id="KW-0472">Membrane</keyword>
<proteinExistence type="inferred from homology"/>
<name>A0A7J6HCB3_CANSA</name>
<evidence type="ECO:0000256" key="22">
    <source>
        <dbReference type="ARBA" id="ARBA00023170"/>
    </source>
</evidence>
<protein>
    <recommendedName>
        <fullName evidence="28">Protein DETOXIFICATION</fullName>
    </recommendedName>
    <alternativeName>
        <fullName evidence="28">Multidrug and toxic compound extrusion protein</fullName>
    </alternativeName>
</protein>
<keyword evidence="15 27" id="KW-0067">ATP-binding</keyword>
<dbReference type="Proteomes" id="UP000583929">
    <property type="component" value="Unassembled WGS sequence"/>
</dbReference>
<dbReference type="Pfam" id="PF01554">
    <property type="entry name" value="MatE"/>
    <property type="match status" value="2"/>
</dbReference>
<evidence type="ECO:0000256" key="15">
    <source>
        <dbReference type="ARBA" id="ARBA00022840"/>
    </source>
</evidence>
<keyword evidence="14" id="KW-0418">Kinase</keyword>
<evidence type="ECO:0000256" key="30">
    <source>
        <dbReference type="SAM" id="SignalP"/>
    </source>
</evidence>
<feature type="transmembrane region" description="Helical" evidence="28">
    <location>
        <begin position="1260"/>
        <end position="1281"/>
    </location>
</feature>
<keyword evidence="4" id="KW-0963">Cytoplasm</keyword>
<dbReference type="Pfam" id="PF01453">
    <property type="entry name" value="B_lectin"/>
    <property type="match status" value="1"/>
</dbReference>
<evidence type="ECO:0000256" key="27">
    <source>
        <dbReference type="PROSITE-ProRule" id="PRU10141"/>
    </source>
</evidence>
<reference evidence="35 36" key="1">
    <citation type="journal article" date="2020" name="bioRxiv">
        <title>Sequence and annotation of 42 cannabis genomes reveals extensive copy number variation in cannabinoid synthesis and pathogen resistance genes.</title>
        <authorList>
            <person name="Mckernan K.J."/>
            <person name="Helbert Y."/>
            <person name="Kane L.T."/>
            <person name="Ebling H."/>
            <person name="Zhang L."/>
            <person name="Liu B."/>
            <person name="Eaton Z."/>
            <person name="Mclaughlin S."/>
            <person name="Kingan S."/>
            <person name="Baybayan P."/>
            <person name="Concepcion G."/>
            <person name="Jordan M."/>
            <person name="Riva A."/>
            <person name="Barbazuk W."/>
            <person name="Harkins T."/>
        </authorList>
    </citation>
    <scope>NUCLEOTIDE SEQUENCE [LARGE SCALE GENOMIC DNA]</scope>
    <source>
        <strain evidence="36">cv. Jamaican Lion 4</strain>
        <tissue evidence="35">Leaf</tissue>
    </source>
</reference>
<keyword evidence="16" id="KW-0810">Translation regulation</keyword>
<dbReference type="Pfam" id="PF00069">
    <property type="entry name" value="Pkinase"/>
    <property type="match status" value="1"/>
</dbReference>
<dbReference type="InterPro" id="IPR045069">
    <property type="entry name" value="MATE_euk"/>
</dbReference>
<evidence type="ECO:0000256" key="24">
    <source>
        <dbReference type="ARBA" id="ARBA00047899"/>
    </source>
</evidence>
<evidence type="ECO:0000256" key="7">
    <source>
        <dbReference type="ARBA" id="ARBA00022540"/>
    </source>
</evidence>
<keyword evidence="17" id="KW-0694">RNA-binding</keyword>
<dbReference type="PROSITE" id="PS50966">
    <property type="entry name" value="ZF_SWIM"/>
    <property type="match status" value="1"/>
</dbReference>
<dbReference type="GO" id="GO:0005524">
    <property type="term" value="F:ATP binding"/>
    <property type="evidence" value="ECO:0007669"/>
    <property type="project" value="UniProtKB-UniRule"/>
</dbReference>
<evidence type="ECO:0000259" key="33">
    <source>
        <dbReference type="PROSITE" id="PS50948"/>
    </source>
</evidence>
<dbReference type="Gene3D" id="1.10.510.10">
    <property type="entry name" value="Transferase(Phosphotransferase) domain 1"/>
    <property type="match status" value="1"/>
</dbReference>
<dbReference type="PROSITE" id="PS50927">
    <property type="entry name" value="BULB_LECTIN"/>
    <property type="match status" value="1"/>
</dbReference>
<dbReference type="PROSITE" id="PS00813">
    <property type="entry name" value="IF4E"/>
    <property type="match status" value="1"/>
</dbReference>
<feature type="compositionally biased region" description="Low complexity" evidence="29">
    <location>
        <begin position="928"/>
        <end position="939"/>
    </location>
</feature>
<dbReference type="GO" id="GO:0006417">
    <property type="term" value="P:regulation of translation"/>
    <property type="evidence" value="ECO:0007669"/>
    <property type="project" value="UniProtKB-KW"/>
</dbReference>
<feature type="region of interest" description="Disordered" evidence="29">
    <location>
        <begin position="856"/>
        <end position="961"/>
    </location>
</feature>
<dbReference type="PANTHER" id="PTHR47974:SF20">
    <property type="entry name" value="RECEPTOR-LIKE SERINE_THREONINE-PROTEIN KINASE"/>
    <property type="match status" value="1"/>
</dbReference>
<dbReference type="Pfam" id="PF00954">
    <property type="entry name" value="S_locus_glycop"/>
    <property type="match status" value="1"/>
</dbReference>
<evidence type="ECO:0000256" key="9">
    <source>
        <dbReference type="ARBA" id="ARBA00022679"/>
    </source>
</evidence>
<feature type="domain" description="Bulb-type lectin" evidence="32">
    <location>
        <begin position="84"/>
        <end position="203"/>
    </location>
</feature>
<keyword evidence="22" id="KW-0675">Receptor</keyword>
<evidence type="ECO:0000256" key="8">
    <source>
        <dbReference type="ARBA" id="ARBA00022553"/>
    </source>
</evidence>
<dbReference type="InterPro" id="IPR011009">
    <property type="entry name" value="Kinase-like_dom_sf"/>
</dbReference>
<evidence type="ECO:0000256" key="17">
    <source>
        <dbReference type="ARBA" id="ARBA00022884"/>
    </source>
</evidence>
<dbReference type="Gene3D" id="3.30.200.20">
    <property type="entry name" value="Phosphorylase Kinase, domain 1"/>
    <property type="match status" value="1"/>
</dbReference>
<keyword evidence="12" id="KW-0430">Lectin</keyword>
<keyword evidence="7" id="KW-0396">Initiation factor</keyword>
<keyword evidence="19 28" id="KW-1133">Transmembrane helix</keyword>
<comment type="similarity">
    <text evidence="3 28">Belongs to the multi antimicrobial extrusion (MATE) (TC 2.A.66.1) family.</text>
</comment>
<evidence type="ECO:0000256" key="21">
    <source>
        <dbReference type="ARBA" id="ARBA00023157"/>
    </source>
</evidence>
<evidence type="ECO:0000256" key="5">
    <source>
        <dbReference type="ARBA" id="ARBA00022527"/>
    </source>
</evidence>
<dbReference type="EMBL" id="JAATIQ010000050">
    <property type="protein sequence ID" value="KAF4392894.1"/>
    <property type="molecule type" value="Genomic_DNA"/>
</dbReference>
<evidence type="ECO:0000256" key="26">
    <source>
        <dbReference type="PROSITE-ProRule" id="PRU00325"/>
    </source>
</evidence>
<keyword evidence="11 30" id="KW-0732">Signal</keyword>
<feature type="domain" description="Apple" evidence="33">
    <location>
        <begin position="393"/>
        <end position="476"/>
    </location>
</feature>
<evidence type="ECO:0000256" key="13">
    <source>
        <dbReference type="ARBA" id="ARBA00022741"/>
    </source>
</evidence>
<feature type="transmembrane region" description="Helical" evidence="28">
    <location>
        <begin position="492"/>
        <end position="515"/>
    </location>
</feature>
<dbReference type="CDD" id="cd13132">
    <property type="entry name" value="MATE_eukaryotic"/>
    <property type="match status" value="1"/>
</dbReference>
<feature type="transmembrane region" description="Helical" evidence="28">
    <location>
        <begin position="1397"/>
        <end position="1416"/>
    </location>
</feature>
<comment type="caution">
    <text evidence="35">The sequence shown here is derived from an EMBL/GenBank/DDBJ whole genome shotgun (WGS) entry which is preliminary data.</text>
</comment>
<evidence type="ECO:0000256" key="4">
    <source>
        <dbReference type="ARBA" id="ARBA00022490"/>
    </source>
</evidence>
<feature type="binding site" evidence="27">
    <location>
        <position position="578"/>
    </location>
    <ligand>
        <name>ATP</name>
        <dbReference type="ChEBI" id="CHEBI:30616"/>
    </ligand>
</feature>
<evidence type="ECO:0000256" key="14">
    <source>
        <dbReference type="ARBA" id="ARBA00022777"/>
    </source>
</evidence>
<keyword evidence="13 27" id="KW-0547">Nucleotide-binding</keyword>
<dbReference type="InterPro" id="IPR001480">
    <property type="entry name" value="Bulb-type_lectin_dom"/>
</dbReference>
<comment type="similarity">
    <text evidence="2">Belongs to the eukaryotic initiation factor 4E family.</text>
</comment>
<dbReference type="InterPro" id="IPR007527">
    <property type="entry name" value="Znf_SWIM"/>
</dbReference>
<comment type="catalytic activity">
    <reaction evidence="24">
        <text>L-threonyl-[protein] + ATP = O-phospho-L-threonyl-[protein] + ADP + H(+)</text>
        <dbReference type="Rhea" id="RHEA:46608"/>
        <dbReference type="Rhea" id="RHEA-COMP:11060"/>
        <dbReference type="Rhea" id="RHEA-COMP:11605"/>
        <dbReference type="ChEBI" id="CHEBI:15378"/>
        <dbReference type="ChEBI" id="CHEBI:30013"/>
        <dbReference type="ChEBI" id="CHEBI:30616"/>
        <dbReference type="ChEBI" id="CHEBI:61977"/>
        <dbReference type="ChEBI" id="CHEBI:456216"/>
        <dbReference type="EC" id="2.7.11.1"/>
    </reaction>
</comment>
<accession>A0A7J6HCB3</accession>
<evidence type="ECO:0000256" key="16">
    <source>
        <dbReference type="ARBA" id="ARBA00022845"/>
    </source>
</evidence>
<dbReference type="PROSITE" id="PS50948">
    <property type="entry name" value="PAN"/>
    <property type="match status" value="1"/>
</dbReference>
<dbReference type="InterPro" id="IPR000719">
    <property type="entry name" value="Prot_kinase_dom"/>
</dbReference>
<evidence type="ECO:0000256" key="11">
    <source>
        <dbReference type="ARBA" id="ARBA00022729"/>
    </source>
</evidence>
<keyword evidence="10 28" id="KW-0812">Transmembrane</keyword>
<dbReference type="PROSITE" id="PS00108">
    <property type="entry name" value="PROTEIN_KINASE_ST"/>
    <property type="match status" value="1"/>
</dbReference>
<dbReference type="GO" id="GO:0048544">
    <property type="term" value="P:recognition of pollen"/>
    <property type="evidence" value="ECO:0007669"/>
    <property type="project" value="InterPro"/>
</dbReference>
<dbReference type="SUPFAM" id="SSF56112">
    <property type="entry name" value="Protein kinase-like (PK-like)"/>
    <property type="match status" value="1"/>
</dbReference>
<feature type="chain" id="PRO_5029494850" description="Protein DETOXIFICATION" evidence="30">
    <location>
        <begin position="26"/>
        <end position="1599"/>
    </location>
</feature>
<dbReference type="InterPro" id="IPR017441">
    <property type="entry name" value="Protein_kinase_ATP_BS"/>
</dbReference>
<evidence type="ECO:0000256" key="1">
    <source>
        <dbReference type="ARBA" id="ARBA00004479"/>
    </source>
</evidence>
<evidence type="ECO:0000256" key="23">
    <source>
        <dbReference type="ARBA" id="ARBA00023180"/>
    </source>
</evidence>
<keyword evidence="8" id="KW-0597">Phosphoprotein</keyword>
<keyword evidence="26" id="KW-0479">Metal-binding</keyword>
<dbReference type="InterPro" id="IPR036426">
    <property type="entry name" value="Bulb-type_lectin_dom_sf"/>
</dbReference>
<dbReference type="InterPro" id="IPR002528">
    <property type="entry name" value="MATE_fam"/>
</dbReference>
<dbReference type="InterPro" id="IPR023398">
    <property type="entry name" value="TIF_eIF4e-like"/>
</dbReference>
<evidence type="ECO:0000256" key="18">
    <source>
        <dbReference type="ARBA" id="ARBA00022917"/>
    </source>
</evidence>
<dbReference type="GO" id="GO:0004674">
    <property type="term" value="F:protein serine/threonine kinase activity"/>
    <property type="evidence" value="ECO:0007669"/>
    <property type="project" value="UniProtKB-KW"/>
</dbReference>
<dbReference type="GO" id="GO:0008270">
    <property type="term" value="F:zinc ion binding"/>
    <property type="evidence" value="ECO:0007669"/>
    <property type="project" value="UniProtKB-KW"/>
</dbReference>
<gene>
    <name evidence="35" type="ORF">G4B88_011889</name>
</gene>
<feature type="domain" description="SWIM-type" evidence="34">
    <location>
        <begin position="420"/>
        <end position="460"/>
    </location>
</feature>
<comment type="caution">
    <text evidence="28">Lacks conserved residue(s) required for the propagation of feature annotation.</text>
</comment>
<evidence type="ECO:0000256" key="28">
    <source>
        <dbReference type="RuleBase" id="RU004914"/>
    </source>
</evidence>
<evidence type="ECO:0000256" key="10">
    <source>
        <dbReference type="ARBA" id="ARBA00022692"/>
    </source>
</evidence>
<dbReference type="SUPFAM" id="SSF51110">
    <property type="entry name" value="alpha-D-mannose-specific plant lectins"/>
    <property type="match status" value="1"/>
</dbReference>
<keyword evidence="18" id="KW-0648">Protein biosynthesis</keyword>
<evidence type="ECO:0000256" key="29">
    <source>
        <dbReference type="SAM" id="MobiDB-lite"/>
    </source>
</evidence>
<evidence type="ECO:0000256" key="12">
    <source>
        <dbReference type="ARBA" id="ARBA00022734"/>
    </source>
</evidence>
<keyword evidence="26" id="KW-0862">Zinc</keyword>
<dbReference type="GO" id="GO:0042910">
    <property type="term" value="F:xenobiotic transmembrane transporter activity"/>
    <property type="evidence" value="ECO:0007669"/>
    <property type="project" value="InterPro"/>
</dbReference>
<evidence type="ECO:0000256" key="19">
    <source>
        <dbReference type="ARBA" id="ARBA00022989"/>
    </source>
</evidence>
<keyword evidence="26" id="KW-0863">Zinc-finger</keyword>
<dbReference type="InterPro" id="IPR003609">
    <property type="entry name" value="Pan_app"/>
</dbReference>
<feature type="signal peptide" evidence="30">
    <location>
        <begin position="1"/>
        <end position="25"/>
    </location>
</feature>
<dbReference type="GO" id="GO:0030246">
    <property type="term" value="F:carbohydrate binding"/>
    <property type="evidence" value="ECO:0007669"/>
    <property type="project" value="UniProtKB-KW"/>
</dbReference>
<feature type="transmembrane region" description="Helical" evidence="28">
    <location>
        <begin position="1324"/>
        <end position="1346"/>
    </location>
</feature>
<feature type="compositionally biased region" description="Polar residues" evidence="29">
    <location>
        <begin position="870"/>
        <end position="899"/>
    </location>
</feature>
<sequence length="1599" mass="177535">MLPAPPLTTFVFLLSLTFHVMISNANLTPNFETYETHVQESDYSSKLLRPRRTSPYSLDGSLEMSEPQKLAQSSVPSETTRQIEELLSTKILLEANTTIFSKNKTFQLGFFSPNGSRYYLGIWYSFISPPTYIWVANRERPIKNISSTTLEITETGRLAVKDSVSSIVWQSTNLEAGTALKLLENGNLVLLTSKGTVSWQSFDYPTDTWLPGMNLTTAKSLTSWRSSSDPSPGLYSLRLRPDYSEFELVFNGSMPYWSTGNWTGKAFSNVPEMLVPYIYRFHFDNPFMETASFGFAETPLDGLTPPLTRFQLHYSGQLRQNTWSAQVENWNMFWFEPSNTCLVFGTCGKFGLCDSLTERCNCLSGFEPVNKINWESSRDYSDGCRRVNDPVSCEEKADDMFEQVGIASLGDSSDSEVDTFNSRLDLCQKACLENCTCVGVHYDVRTKLCKHLFGSLLNLRNSTSDNMDLEVIHLRVGKEGILKKRKRHLNPVVLAAIIVGLIAVLGFVMVGVLFFKRRKGRKTVEEDGDFPVLTLKVFSYKELHQITRGFSEKIGHGGFGAVFQGKLLSDSAALVAVKRLERPGSGEKEFRAEVCTIGNIQHVNLVRLRGFCSEDSHRLLVYDYMPNSSLSVYLRKEGPMLNWESRFKVAIGTARGIAYLHEECRDCIIHCDIKPENILLDSDYTPKVSDFGLAKLLGRDFSRVLATMRGTWGYVAPEWISGVAITTKADVYSYGMTLIELIGGRRNVETLPSAGDNEGRGVTTDKWFFPPWAARQIIEGNVAAVIDHRLGRAYDVDEARRVALVAVWCIQDDEAIRPAMGAVVKMLEGLVEVTVPPPPKLLQALVSGESFHGVNADSGGGGGVPTGTGSDFSPENIRFSNAGSESSLGKTSSPVNANVNGPHDVRELNIPKSSQMESVSEKEKKQSDNTTTATDNANAPQSLQDSSVAAADNFSSTDSQEFRERVNRDLKAGLHPLRQKFIFWYTRRTPGVRNQSYEDNIKRIVEFSTVEGFWFAYCHLARPSSLPSPTDLHLFKEGIRPLWEDSANCNGGKWILRFKKVVSGRFWEDLVLALIGDQLDYGDNICGAVLSIRFNEDILSVWNRDASDHQAVMALRDSIKRHLKLPHGYVMEYKPHDASLRVVGSTDDEDGDGDNKDYPAITNFHDAKTIFIVESSKLWTIACPIAFNIWCNYGINSFTNIFVGHLGDVELSAVAISLSVIANFSFGFLLGMGSALETLCGQAFGAGQVDMLGVYMQRSWIILFTACFFLLPLYIFSTPILKLLGQEDQIAELAGKFTIQIIPQMFSLAINFPTQKFLQAQSKVTILAWVGFGALIMHTGILYLFIKVFDWGTTGAAAAYDISAWAVAIAQVVYIVGGCQDGWKGLSWLAFKDMWAFVKLSVASAVMLCLEIWYFMTIIVLTGHLEDPIIAVGSLSICMNINGWEGMLFIGVNAAISVRVSNELGSGHPRAAKYTVIVTCVEALCIGILCAMLILLTKDHFAIIFTDSKEMQEAVSRLAFLLGITMVLNSVQPVISGVAVGGGWQALVAYINLFCYYVIGLPLGFFLGYRTNLKVEVEQASERLRGWTAQENGSDIIKV</sequence>
<dbReference type="SUPFAM" id="SSF55418">
    <property type="entry name" value="eIF4e-like"/>
    <property type="match status" value="1"/>
</dbReference>
<dbReference type="PANTHER" id="PTHR47974">
    <property type="entry name" value="OS07G0415500 PROTEIN"/>
    <property type="match status" value="1"/>
</dbReference>
<feature type="transmembrane region" description="Helical" evidence="28">
    <location>
        <begin position="1547"/>
        <end position="1569"/>
    </location>
</feature>
<dbReference type="GO" id="GO:0051607">
    <property type="term" value="P:defense response to virus"/>
    <property type="evidence" value="ECO:0007669"/>
    <property type="project" value="UniProtKB-ARBA"/>
</dbReference>
<feature type="domain" description="Protein kinase" evidence="31">
    <location>
        <begin position="548"/>
        <end position="831"/>
    </location>
</feature>
<dbReference type="InterPro" id="IPR019770">
    <property type="entry name" value="TIF_eIF_4E_CS"/>
</dbReference>
<feature type="transmembrane region" description="Helical" evidence="28">
    <location>
        <begin position="1474"/>
        <end position="1497"/>
    </location>
</feature>
<evidence type="ECO:0000256" key="25">
    <source>
        <dbReference type="ARBA" id="ARBA00048679"/>
    </source>
</evidence>
<dbReference type="FunFam" id="1.10.510.10:FF:000248">
    <property type="entry name" value="S-receptor-like kinase 5"/>
    <property type="match status" value="1"/>
</dbReference>
<dbReference type="SMART" id="SM00473">
    <property type="entry name" value="PAN_AP"/>
    <property type="match status" value="1"/>
</dbReference>